<comment type="caution">
    <text evidence="1">The sequence shown here is derived from an EMBL/GenBank/DDBJ whole genome shotgun (WGS) entry which is preliminary data.</text>
</comment>
<evidence type="ECO:0000313" key="2">
    <source>
        <dbReference type="EMBL" id="KAB7890068.1"/>
    </source>
</evidence>
<evidence type="ECO:0000313" key="1">
    <source>
        <dbReference type="EMBL" id="KAB7888901.1"/>
    </source>
</evidence>
<dbReference type="RefSeq" id="WP_152190702.1">
    <property type="nucleotide sequence ID" value="NZ_WFKI01000012.1"/>
</dbReference>
<reference evidence="3 4" key="1">
    <citation type="submission" date="2019-10" db="EMBL/GenBank/DDBJ databases">
        <title>Poseidonibacter ostreae sp. nov., isolated from the gut of the Ostrea denselamellosa.</title>
        <authorList>
            <person name="Choi A."/>
        </authorList>
    </citation>
    <scope>NUCLEOTIDE SEQUENCE [LARGE SCALE GENOMIC DNA]</scope>
    <source>
        <strain evidence="1 4">SJOD-M-33</strain>
        <strain evidence="2 3">SJOD-M-5</strain>
    </source>
</reference>
<dbReference type="Proteomes" id="UP000472839">
    <property type="component" value="Unassembled WGS sequence"/>
</dbReference>
<keyword evidence="3" id="KW-1185">Reference proteome</keyword>
<accession>A0A6L4WT18</accession>
<evidence type="ECO:0000313" key="4">
    <source>
        <dbReference type="Proteomes" id="UP000472839"/>
    </source>
</evidence>
<protein>
    <submittedName>
        <fullName evidence="1">DUF2971 domain-containing protein</fullName>
    </submittedName>
</protein>
<evidence type="ECO:0000313" key="3">
    <source>
        <dbReference type="Proteomes" id="UP000461010"/>
    </source>
</evidence>
<dbReference type="InterPro" id="IPR021352">
    <property type="entry name" value="DUF2971"/>
</dbReference>
<gene>
    <name evidence="2" type="ORF">GBG18_09940</name>
    <name evidence="1" type="ORF">GBG19_07625</name>
</gene>
<dbReference type="Pfam" id="PF11185">
    <property type="entry name" value="DUF2971"/>
    <property type="match status" value="1"/>
</dbReference>
<organism evidence="1 4">
    <name type="scientific">Poseidonibacter ostreae</name>
    <dbReference type="NCBI Taxonomy" id="2654171"/>
    <lineage>
        <taxon>Bacteria</taxon>
        <taxon>Pseudomonadati</taxon>
        <taxon>Campylobacterota</taxon>
        <taxon>Epsilonproteobacteria</taxon>
        <taxon>Campylobacterales</taxon>
        <taxon>Arcobacteraceae</taxon>
        <taxon>Poseidonibacter</taxon>
    </lineage>
</organism>
<name>A0A6L4WT18_9BACT</name>
<dbReference type="AlphaFoldDB" id="A0A6L4WT18"/>
<dbReference type="EMBL" id="WFKJ01000029">
    <property type="protein sequence ID" value="KAB7890068.1"/>
    <property type="molecule type" value="Genomic_DNA"/>
</dbReference>
<sequence>MGNIIYHYCNVESFKAIIENKTLWLSSVYNLNDYKEIHWIKDKIFKKIKTSSTKDNFLKYKCFEELYSKQLPNVYIASFSEGSDLLSQWRAYANDGYGVAIGFNSDYFKENNMVQTSSVLYDEESQEKQIDLILKPLEQLDNEIDTQSIQFNEICKAIITDINNLSAKSKNELFKEEQEVRLIHNPKITDDKKNKRFIFEDNLSQMMFRSVCGNLIPYFELKFDEEKQTPAILEIIKGPKNKFIEEEVKIFLSNNGFYCVDIKSSKSSYR</sequence>
<dbReference type="EMBL" id="WFKK01000019">
    <property type="protein sequence ID" value="KAB7888901.1"/>
    <property type="molecule type" value="Genomic_DNA"/>
</dbReference>
<proteinExistence type="predicted"/>
<dbReference type="Proteomes" id="UP000461010">
    <property type="component" value="Unassembled WGS sequence"/>
</dbReference>